<dbReference type="Proteomes" id="UP000017429">
    <property type="component" value="Chromosome"/>
</dbReference>
<dbReference type="RefSeq" id="WP_023275608.1">
    <property type="nucleotide sequence ID" value="NZ_FTRD01000012.1"/>
</dbReference>
<evidence type="ECO:0000313" key="2">
    <source>
        <dbReference type="Proteomes" id="UP000017429"/>
    </source>
</evidence>
<dbReference type="EMBL" id="CP097562">
    <property type="protein sequence ID" value="USF24240.1"/>
    <property type="molecule type" value="Genomic_DNA"/>
</dbReference>
<dbReference type="AlphaFoldDB" id="V2RLH4"/>
<evidence type="ECO:0000313" key="1">
    <source>
        <dbReference type="EMBL" id="USF24240.1"/>
    </source>
</evidence>
<protein>
    <submittedName>
        <fullName evidence="1">Uncharacterized protein</fullName>
    </submittedName>
</protein>
<reference evidence="1" key="3">
    <citation type="submission" date="2022-06" db="EMBL/GenBank/DDBJ databases">
        <title>Resources to Facilitate Use of the Altered Schaedler Flora (ASF) Mouse Model to Study Microbiome Function.</title>
        <authorList>
            <person name="Proctor A."/>
            <person name="Parvinroo S."/>
            <person name="Richie T."/>
            <person name="Jia X."/>
            <person name="Lee S.T.M."/>
            <person name="Karp P.D."/>
            <person name="Paley S."/>
            <person name="Kostic A.D."/>
            <person name="Pierre J.F."/>
            <person name="Wannemuehler M.J."/>
            <person name="Phillips G.J."/>
        </authorList>
    </citation>
    <scope>NUCLEOTIDE SEQUENCE</scope>
    <source>
        <strain evidence="1">ASF457</strain>
    </source>
</reference>
<accession>V2RLH4</accession>
<proteinExistence type="predicted"/>
<name>V2RLH4_9BACT</name>
<keyword evidence="2" id="KW-1185">Reference proteome</keyword>
<sequence>MQSNYKNNTLPFADISAKYQTEMDKVDITSKETIQVETVNKSDYSDEEISEFLKDKPYTAFSYNYYNKYAKEQQAKEYIYSIMDTYYNSIDVYDNPIERRREMDLYAYKNDITEDDIYNILGNETALNIGQLLDTLIKNYLL</sequence>
<dbReference type="KEGG" id="msch:N508_001323"/>
<reference evidence="1" key="1">
    <citation type="journal article" date="2014" name="Genome Announc.">
        <title>Draft genome sequences of the altered schaedler flora, a defined bacterial community from gnotobiotic mice.</title>
        <authorList>
            <person name="Wannemuehler M.J."/>
            <person name="Overstreet A.M."/>
            <person name="Ward D.V."/>
            <person name="Phillips G.J."/>
        </authorList>
    </citation>
    <scope>NUCLEOTIDE SEQUENCE</scope>
    <source>
        <strain evidence="1">ASF457</strain>
    </source>
</reference>
<gene>
    <name evidence="1" type="ORF">N508_001323</name>
</gene>
<organism evidence="1 2">
    <name type="scientific">Mucispirillum schaedleri ASF457</name>
    <dbReference type="NCBI Taxonomy" id="1379858"/>
    <lineage>
        <taxon>Bacteria</taxon>
        <taxon>Pseudomonadati</taxon>
        <taxon>Deferribacterota</taxon>
        <taxon>Deferribacteres</taxon>
        <taxon>Deferribacterales</taxon>
        <taxon>Mucispirillaceae</taxon>
        <taxon>Mucispirillum</taxon>
    </lineage>
</organism>
<reference evidence="1" key="2">
    <citation type="submission" date="2022-05" db="EMBL/GenBank/DDBJ databases">
        <authorList>
            <person name="Proctor A.L."/>
            <person name="Phillips G.J."/>
            <person name="Wannemuehler M.J."/>
        </authorList>
    </citation>
    <scope>NUCLEOTIDE SEQUENCE</scope>
    <source>
        <strain evidence="1">ASF457</strain>
    </source>
</reference>